<dbReference type="Proteomes" id="UP000054937">
    <property type="component" value="Unassembled WGS sequence"/>
</dbReference>
<dbReference type="InterPro" id="IPR027417">
    <property type="entry name" value="P-loop_NTPase"/>
</dbReference>
<dbReference type="AlphaFoldDB" id="A0A0V0QD27"/>
<dbReference type="PROSITE" id="PS51420">
    <property type="entry name" value="RHO"/>
    <property type="match status" value="1"/>
</dbReference>
<comment type="caution">
    <text evidence="4">The sequence shown here is derived from an EMBL/GenBank/DDBJ whole genome shotgun (WGS) entry which is preliminary data.</text>
</comment>
<dbReference type="PROSITE" id="PS51419">
    <property type="entry name" value="RAB"/>
    <property type="match status" value="1"/>
</dbReference>
<dbReference type="InterPro" id="IPR050227">
    <property type="entry name" value="Rab"/>
</dbReference>
<dbReference type="PRINTS" id="PR00449">
    <property type="entry name" value="RASTRNSFRMNG"/>
</dbReference>
<evidence type="ECO:0000256" key="1">
    <source>
        <dbReference type="ARBA" id="ARBA00022741"/>
    </source>
</evidence>
<dbReference type="SMART" id="SM00173">
    <property type="entry name" value="RAS"/>
    <property type="match status" value="1"/>
</dbReference>
<protein>
    <submittedName>
        <fullName evidence="4">p-loop containing nucleoside triphosphate hydrolase</fullName>
    </submittedName>
</protein>
<evidence type="ECO:0000313" key="5">
    <source>
        <dbReference type="Proteomes" id="UP000054937"/>
    </source>
</evidence>
<dbReference type="InterPro" id="IPR005225">
    <property type="entry name" value="Small_GTP-bd"/>
</dbReference>
<dbReference type="SMART" id="SM00177">
    <property type="entry name" value="ARF"/>
    <property type="match status" value="1"/>
</dbReference>
<organism evidence="4 5">
    <name type="scientific">Pseudocohnilembus persalinus</name>
    <name type="common">Ciliate</name>
    <dbReference type="NCBI Taxonomy" id="266149"/>
    <lineage>
        <taxon>Eukaryota</taxon>
        <taxon>Sar</taxon>
        <taxon>Alveolata</taxon>
        <taxon>Ciliophora</taxon>
        <taxon>Intramacronucleata</taxon>
        <taxon>Oligohymenophorea</taxon>
        <taxon>Scuticociliatia</taxon>
        <taxon>Philasterida</taxon>
        <taxon>Pseudocohnilembidae</taxon>
        <taxon>Pseudocohnilembus</taxon>
    </lineage>
</organism>
<evidence type="ECO:0000256" key="3">
    <source>
        <dbReference type="SAM" id="MobiDB-lite"/>
    </source>
</evidence>
<dbReference type="CDD" id="cd01861">
    <property type="entry name" value="Rab6"/>
    <property type="match status" value="1"/>
</dbReference>
<name>A0A0V0QD27_PSEPJ</name>
<keyword evidence="2" id="KW-0342">GTP-binding</keyword>
<dbReference type="EMBL" id="LDAU01000194">
    <property type="protein sequence ID" value="KRX00131.1"/>
    <property type="molecule type" value="Genomic_DNA"/>
</dbReference>
<dbReference type="Pfam" id="PF00071">
    <property type="entry name" value="Ras"/>
    <property type="match status" value="1"/>
</dbReference>
<reference evidence="4 5" key="1">
    <citation type="journal article" date="2015" name="Sci. Rep.">
        <title>Genome of the facultative scuticociliatosis pathogen Pseudocohnilembus persalinus provides insight into its virulence through horizontal gene transfer.</title>
        <authorList>
            <person name="Xiong J."/>
            <person name="Wang G."/>
            <person name="Cheng J."/>
            <person name="Tian M."/>
            <person name="Pan X."/>
            <person name="Warren A."/>
            <person name="Jiang C."/>
            <person name="Yuan D."/>
            <person name="Miao W."/>
        </authorList>
    </citation>
    <scope>NUCLEOTIDE SEQUENCE [LARGE SCALE GENOMIC DNA]</scope>
    <source>
        <strain evidence="4">36N120E</strain>
    </source>
</reference>
<dbReference type="SMART" id="SM00174">
    <property type="entry name" value="RHO"/>
    <property type="match status" value="1"/>
</dbReference>
<keyword evidence="4" id="KW-0378">Hydrolase</keyword>
<dbReference type="OrthoDB" id="307501at2759"/>
<dbReference type="Gene3D" id="3.40.50.300">
    <property type="entry name" value="P-loop containing nucleotide triphosphate hydrolases"/>
    <property type="match status" value="1"/>
</dbReference>
<dbReference type="GO" id="GO:0005525">
    <property type="term" value="F:GTP binding"/>
    <property type="evidence" value="ECO:0007669"/>
    <property type="project" value="UniProtKB-KW"/>
</dbReference>
<dbReference type="InterPro" id="IPR001806">
    <property type="entry name" value="Small_GTPase"/>
</dbReference>
<evidence type="ECO:0000256" key="2">
    <source>
        <dbReference type="ARBA" id="ARBA00023134"/>
    </source>
</evidence>
<dbReference type="SMART" id="SM00175">
    <property type="entry name" value="RAB"/>
    <property type="match status" value="1"/>
</dbReference>
<feature type="compositionally biased region" description="Low complexity" evidence="3">
    <location>
        <begin position="189"/>
        <end position="264"/>
    </location>
</feature>
<accession>A0A0V0QD27</accession>
<keyword evidence="1" id="KW-0547">Nucleotide-binding</keyword>
<dbReference type="SUPFAM" id="SSF52540">
    <property type="entry name" value="P-loop containing nucleoside triphosphate hydrolases"/>
    <property type="match status" value="1"/>
</dbReference>
<dbReference type="NCBIfam" id="TIGR00231">
    <property type="entry name" value="small_GTP"/>
    <property type="match status" value="1"/>
</dbReference>
<evidence type="ECO:0000313" key="4">
    <source>
        <dbReference type="EMBL" id="KRX00131.1"/>
    </source>
</evidence>
<dbReference type="PANTHER" id="PTHR47977">
    <property type="entry name" value="RAS-RELATED PROTEIN RAB"/>
    <property type="match status" value="1"/>
</dbReference>
<dbReference type="SMART" id="SM00176">
    <property type="entry name" value="RAN"/>
    <property type="match status" value="1"/>
</dbReference>
<keyword evidence="5" id="KW-1185">Reference proteome</keyword>
<dbReference type="GO" id="GO:0003924">
    <property type="term" value="F:GTPase activity"/>
    <property type="evidence" value="ECO:0007669"/>
    <property type="project" value="InterPro"/>
</dbReference>
<sequence length="272" mass="31048">MNTNESSRMTSNLNCTSRVKHKIIFLGDQYVGKTCIIERFMYDVFSEKSQATVGVDFLAKTLHIEDKNIRLQIWDTAGQERFRSLIPSYLRDATCAFIVFDITKPTTFNNVEQWIKEYREIRGQDAICVLVANKVDLAMSREVTQEQGQKKAEENKMRYFEISAKTGENIQNMFQTMAIQLQPQETTLNGTNAFNFNNDQNNKTINNNQQQPGQSQQNNNILPNNINGNQQQSQGQQQSAQQNQNIKLNNGTQNGQSNGANNQQIKKTNNCC</sequence>
<gene>
    <name evidence="4" type="ORF">PPERSA_10630</name>
</gene>
<dbReference type="InParanoid" id="A0A0V0QD27"/>
<dbReference type="FunFam" id="3.40.50.300:FF:000823">
    <property type="entry name" value="Small GTPase RAB, putative"/>
    <property type="match status" value="1"/>
</dbReference>
<dbReference type="OMA" id="DYQFANQ"/>
<proteinExistence type="predicted"/>
<dbReference type="PROSITE" id="PS51421">
    <property type="entry name" value="RAS"/>
    <property type="match status" value="1"/>
</dbReference>
<feature type="region of interest" description="Disordered" evidence="3">
    <location>
        <begin position="189"/>
        <end position="272"/>
    </location>
</feature>